<dbReference type="PANTHER" id="PTHR30469:SF15">
    <property type="entry name" value="HLYD FAMILY OF SECRETION PROTEINS"/>
    <property type="match status" value="1"/>
</dbReference>
<dbReference type="RefSeq" id="WP_087147229.1">
    <property type="nucleotide sequence ID" value="NZ_FUKJ01000230.1"/>
</dbReference>
<dbReference type="Pfam" id="PF25917">
    <property type="entry name" value="BSH_RND"/>
    <property type="match status" value="1"/>
</dbReference>
<dbReference type="Gene3D" id="2.40.50.100">
    <property type="match status" value="1"/>
</dbReference>
<dbReference type="Gene3D" id="2.40.30.170">
    <property type="match status" value="1"/>
</dbReference>
<comment type="similarity">
    <text evidence="1">Belongs to the membrane fusion protein (MFP) (TC 8.A.1) family.</text>
</comment>
<organism evidence="3 4">
    <name type="scientific">Crenothrix polyspora</name>
    <dbReference type="NCBI Taxonomy" id="360316"/>
    <lineage>
        <taxon>Bacteria</taxon>
        <taxon>Pseudomonadati</taxon>
        <taxon>Pseudomonadota</taxon>
        <taxon>Gammaproteobacteria</taxon>
        <taxon>Methylococcales</taxon>
        <taxon>Crenotrichaceae</taxon>
        <taxon>Crenothrix</taxon>
    </lineage>
</organism>
<keyword evidence="4" id="KW-1185">Reference proteome</keyword>
<evidence type="ECO:0000259" key="2">
    <source>
        <dbReference type="Pfam" id="PF25917"/>
    </source>
</evidence>
<dbReference type="EMBL" id="FUKJ01000230">
    <property type="protein sequence ID" value="SJM93047.1"/>
    <property type="molecule type" value="Genomic_DNA"/>
</dbReference>
<dbReference type="SUPFAM" id="SSF111369">
    <property type="entry name" value="HlyD-like secretion proteins"/>
    <property type="match status" value="1"/>
</dbReference>
<evidence type="ECO:0000256" key="1">
    <source>
        <dbReference type="ARBA" id="ARBA00009477"/>
    </source>
</evidence>
<dbReference type="GO" id="GO:0015562">
    <property type="term" value="F:efflux transmembrane transporter activity"/>
    <property type="evidence" value="ECO:0007669"/>
    <property type="project" value="TreeGrafter"/>
</dbReference>
<evidence type="ECO:0000313" key="3">
    <source>
        <dbReference type="EMBL" id="SJM93047.1"/>
    </source>
</evidence>
<proteinExistence type="inferred from homology"/>
<name>A0A1R4HA41_9GAMM</name>
<reference evidence="4" key="1">
    <citation type="submission" date="2017-02" db="EMBL/GenBank/DDBJ databases">
        <authorList>
            <person name="Daims H."/>
        </authorList>
    </citation>
    <scope>NUCLEOTIDE SEQUENCE [LARGE SCALE GENOMIC DNA]</scope>
</reference>
<dbReference type="PANTHER" id="PTHR30469">
    <property type="entry name" value="MULTIDRUG RESISTANCE PROTEIN MDTA"/>
    <property type="match status" value="1"/>
</dbReference>
<protein>
    <submittedName>
        <fullName evidence="3">Secretion protein HlyD family protein</fullName>
    </submittedName>
</protein>
<dbReference type="AlphaFoldDB" id="A0A1R4HA41"/>
<accession>A0A1R4HA41</accession>
<dbReference type="Proteomes" id="UP000195442">
    <property type="component" value="Unassembled WGS sequence"/>
</dbReference>
<feature type="domain" description="Multidrug resistance protein MdtA-like barrel-sandwich hybrid" evidence="2">
    <location>
        <begin position="61"/>
        <end position="213"/>
    </location>
</feature>
<dbReference type="Gene3D" id="1.10.287.470">
    <property type="entry name" value="Helix hairpin bin"/>
    <property type="match status" value="1"/>
</dbReference>
<evidence type="ECO:0000313" key="4">
    <source>
        <dbReference type="Proteomes" id="UP000195442"/>
    </source>
</evidence>
<dbReference type="OrthoDB" id="9785187at2"/>
<dbReference type="GO" id="GO:1990281">
    <property type="term" value="C:efflux pump complex"/>
    <property type="evidence" value="ECO:0007669"/>
    <property type="project" value="TreeGrafter"/>
</dbReference>
<sequence length="327" mass="35203">MKFRYLLPILALTGFLFAAYKVFTGNKPVPVAPAVVEPASAPFKSFIAGSGIIESKSQNIAIGTPLSGIVVSVAAKVGDKVKKGVPLFYVDNREIRAQLAVKQADLIKAQAGVVVAQANVADSRSLSQLAEAVTDKRAISREELLKRRNALAIAKANLASASATVQQAQAAIVDRQATLDRLIVRAPVDGEVLQMNIRPGEFAQAGDVNPPLLVLGNLDQLHVRVDIDENDAWRFNKKNPAVAYLRGNRAFKVNLSFAYVEPFVVPKKSLTGDSTERVDTRVLQALYSFNPSQLTVYVGQQMDVFIEAQDYSPESDTVKAAPTAGAS</sequence>
<gene>
    <name evidence="3" type="ORF">CRENPOLYSF2_3050012</name>
</gene>
<dbReference type="InterPro" id="IPR058625">
    <property type="entry name" value="MdtA-like_BSH"/>
</dbReference>